<dbReference type="SUPFAM" id="SSF54292">
    <property type="entry name" value="2Fe-2S ferredoxin-like"/>
    <property type="match status" value="1"/>
</dbReference>
<dbReference type="PANTHER" id="PTHR44379:SF8">
    <property type="entry name" value="XANTHINE DEHYDROGENASE IRON-SULFUR-BINDING SUBUNIT XDHC-RELATED"/>
    <property type="match status" value="1"/>
</dbReference>
<keyword evidence="2" id="KW-0479">Metal-binding</keyword>
<evidence type="ECO:0000256" key="5">
    <source>
        <dbReference type="ARBA" id="ARBA00023014"/>
    </source>
</evidence>
<dbReference type="InterPro" id="IPR036884">
    <property type="entry name" value="2Fe-2S-bd_dom_sf"/>
</dbReference>
<dbReference type="InterPro" id="IPR012675">
    <property type="entry name" value="Beta-grasp_dom_sf"/>
</dbReference>
<evidence type="ECO:0000256" key="1">
    <source>
        <dbReference type="ARBA" id="ARBA00022714"/>
    </source>
</evidence>
<reference evidence="7" key="1">
    <citation type="journal article" date="2020" name="mSystems">
        <title>Genome- and Community-Level Interaction Insights into Carbon Utilization and Element Cycling Functions of Hydrothermarchaeota in Hydrothermal Sediment.</title>
        <authorList>
            <person name="Zhou Z."/>
            <person name="Liu Y."/>
            <person name="Xu W."/>
            <person name="Pan J."/>
            <person name="Luo Z.H."/>
            <person name="Li M."/>
        </authorList>
    </citation>
    <scope>NUCLEOTIDE SEQUENCE [LARGE SCALE GENOMIC DNA]</scope>
    <source>
        <strain evidence="7">HyVt-102</strain>
    </source>
</reference>
<dbReference type="EMBL" id="DQWE01000278">
    <property type="protein sequence ID" value="HDI83291.1"/>
    <property type="molecule type" value="Genomic_DNA"/>
</dbReference>
<gene>
    <name evidence="7" type="ORF">ENF18_05820</name>
</gene>
<dbReference type="Gene3D" id="3.10.20.30">
    <property type="match status" value="1"/>
</dbReference>
<dbReference type="InterPro" id="IPR001041">
    <property type="entry name" value="2Fe-2S_ferredoxin-type"/>
</dbReference>
<dbReference type="PROSITE" id="PS00197">
    <property type="entry name" value="2FE2S_FER_1"/>
    <property type="match status" value="1"/>
</dbReference>
<dbReference type="InterPro" id="IPR051452">
    <property type="entry name" value="Diverse_Oxidoreductases"/>
</dbReference>
<dbReference type="Pfam" id="PF00111">
    <property type="entry name" value="Fer2"/>
    <property type="match status" value="1"/>
</dbReference>
<feature type="domain" description="2Fe-2S ferredoxin-type" evidence="6">
    <location>
        <begin position="1"/>
        <end position="76"/>
    </location>
</feature>
<dbReference type="Proteomes" id="UP000885847">
    <property type="component" value="Unassembled WGS sequence"/>
</dbReference>
<protein>
    <submittedName>
        <fullName evidence="7">(2Fe-2S)-binding protein</fullName>
    </submittedName>
</protein>
<dbReference type="InterPro" id="IPR036010">
    <property type="entry name" value="2Fe-2S_ferredoxin-like_sf"/>
</dbReference>
<evidence type="ECO:0000313" key="7">
    <source>
        <dbReference type="EMBL" id="HDI83291.1"/>
    </source>
</evidence>
<dbReference type="PANTHER" id="PTHR44379">
    <property type="entry name" value="OXIDOREDUCTASE WITH IRON-SULFUR SUBUNIT"/>
    <property type="match status" value="1"/>
</dbReference>
<evidence type="ECO:0000259" key="6">
    <source>
        <dbReference type="PROSITE" id="PS51085"/>
    </source>
</evidence>
<evidence type="ECO:0000256" key="4">
    <source>
        <dbReference type="ARBA" id="ARBA00023004"/>
    </source>
</evidence>
<evidence type="ECO:0000256" key="3">
    <source>
        <dbReference type="ARBA" id="ARBA00023002"/>
    </source>
</evidence>
<dbReference type="Pfam" id="PF01799">
    <property type="entry name" value="Fer2_2"/>
    <property type="match status" value="1"/>
</dbReference>
<dbReference type="GO" id="GO:0046872">
    <property type="term" value="F:metal ion binding"/>
    <property type="evidence" value="ECO:0007669"/>
    <property type="project" value="UniProtKB-KW"/>
</dbReference>
<keyword evidence="3" id="KW-0560">Oxidoreductase</keyword>
<accession>A0A7C0ZCZ5</accession>
<name>A0A7C0ZCZ5_UNCW3</name>
<dbReference type="CDD" id="cd00207">
    <property type="entry name" value="fer2"/>
    <property type="match status" value="1"/>
</dbReference>
<dbReference type="InterPro" id="IPR006058">
    <property type="entry name" value="2Fe2S_fd_BS"/>
</dbReference>
<evidence type="ECO:0000256" key="2">
    <source>
        <dbReference type="ARBA" id="ARBA00022723"/>
    </source>
</evidence>
<organism evidence="7">
    <name type="scientific">candidate division WOR-3 bacterium</name>
    <dbReference type="NCBI Taxonomy" id="2052148"/>
    <lineage>
        <taxon>Bacteria</taxon>
        <taxon>Bacteria division WOR-3</taxon>
    </lineage>
</organism>
<keyword evidence="1" id="KW-0001">2Fe-2S</keyword>
<keyword evidence="5" id="KW-0411">Iron-sulfur</keyword>
<dbReference type="SUPFAM" id="SSF47741">
    <property type="entry name" value="CO dehydrogenase ISP C-domain like"/>
    <property type="match status" value="1"/>
</dbReference>
<dbReference type="AlphaFoldDB" id="A0A7C0ZCZ5"/>
<comment type="caution">
    <text evidence="7">The sequence shown here is derived from an EMBL/GenBank/DDBJ whole genome shotgun (WGS) entry which is preliminary data.</text>
</comment>
<keyword evidence="4" id="KW-0408">Iron</keyword>
<dbReference type="GO" id="GO:0016491">
    <property type="term" value="F:oxidoreductase activity"/>
    <property type="evidence" value="ECO:0007669"/>
    <property type="project" value="UniProtKB-KW"/>
</dbReference>
<proteinExistence type="predicted"/>
<sequence length="151" mass="16298">MEIRLTVNGKPSVFNIKGKETLLHVLRENGFKEVKAGCEEGLCGSCLVLLDGKPVNSCQVLAGSVDGADVKTVKGIDADWIVQALADTGGVQCGFCTPGFVISIYYLLKTMPDANEEDIKKALDGNLCRCTGYVKILEGVRIAMERMKKNV</sequence>
<dbReference type="Gene3D" id="1.10.150.120">
    <property type="entry name" value="[2Fe-2S]-binding domain"/>
    <property type="match status" value="1"/>
</dbReference>
<dbReference type="GO" id="GO:0051537">
    <property type="term" value="F:2 iron, 2 sulfur cluster binding"/>
    <property type="evidence" value="ECO:0007669"/>
    <property type="project" value="UniProtKB-KW"/>
</dbReference>
<dbReference type="InterPro" id="IPR002888">
    <property type="entry name" value="2Fe-2S-bd"/>
</dbReference>
<dbReference type="PROSITE" id="PS51085">
    <property type="entry name" value="2FE2S_FER_2"/>
    <property type="match status" value="1"/>
</dbReference>